<protein>
    <recommendedName>
        <fullName evidence="2">Phospholipid scramblase</fullName>
    </recommendedName>
</protein>
<dbReference type="EMBL" id="JAXCGZ010010929">
    <property type="protein sequence ID" value="KAK7075383.1"/>
    <property type="molecule type" value="Genomic_DNA"/>
</dbReference>
<evidence type="ECO:0000256" key="2">
    <source>
        <dbReference type="RuleBase" id="RU363116"/>
    </source>
</evidence>
<reference evidence="3 4" key="1">
    <citation type="submission" date="2023-11" db="EMBL/GenBank/DDBJ databases">
        <title>Halocaridina rubra genome assembly.</title>
        <authorList>
            <person name="Smith C."/>
        </authorList>
    </citation>
    <scope>NUCLEOTIDE SEQUENCE [LARGE SCALE GENOMIC DNA]</scope>
    <source>
        <strain evidence="3">EP-1</strain>
        <tissue evidence="3">Whole</tissue>
    </source>
</reference>
<dbReference type="AlphaFoldDB" id="A0AAN9A558"/>
<dbReference type="PANTHER" id="PTHR23248">
    <property type="entry name" value="PHOSPHOLIPID SCRAMBLASE-RELATED"/>
    <property type="match status" value="1"/>
</dbReference>
<name>A0AAN9A558_HALRR</name>
<comment type="similarity">
    <text evidence="1 2">Belongs to the phospholipid scramblase family.</text>
</comment>
<keyword evidence="2" id="KW-0106">Calcium</keyword>
<accession>A0AAN9A558</accession>
<evidence type="ECO:0000256" key="1">
    <source>
        <dbReference type="ARBA" id="ARBA00005350"/>
    </source>
</evidence>
<comment type="function">
    <text evidence="2">May mediate accelerated ATP-independent bidirectional transbilayer migration of phospholipids upon binding calcium ions that results in a loss of phospholipid asymmetry in the plasma membrane.</text>
</comment>
<feature type="non-terminal residue" evidence="3">
    <location>
        <position position="222"/>
    </location>
</feature>
<keyword evidence="2" id="KW-0564">Palmitate</keyword>
<dbReference type="Proteomes" id="UP001381693">
    <property type="component" value="Unassembled WGS sequence"/>
</dbReference>
<comment type="cofactor">
    <cofactor evidence="2">
        <name>Ca(2+)</name>
        <dbReference type="ChEBI" id="CHEBI:29108"/>
    </cofactor>
</comment>
<gene>
    <name evidence="3" type="ORF">SK128_024930</name>
</gene>
<keyword evidence="4" id="KW-1185">Reference proteome</keyword>
<dbReference type="InterPro" id="IPR005552">
    <property type="entry name" value="Scramblase"/>
</dbReference>
<organism evidence="3 4">
    <name type="scientific">Halocaridina rubra</name>
    <name type="common">Hawaiian red shrimp</name>
    <dbReference type="NCBI Taxonomy" id="373956"/>
    <lineage>
        <taxon>Eukaryota</taxon>
        <taxon>Metazoa</taxon>
        <taxon>Ecdysozoa</taxon>
        <taxon>Arthropoda</taxon>
        <taxon>Crustacea</taxon>
        <taxon>Multicrustacea</taxon>
        <taxon>Malacostraca</taxon>
        <taxon>Eumalacostraca</taxon>
        <taxon>Eucarida</taxon>
        <taxon>Decapoda</taxon>
        <taxon>Pleocyemata</taxon>
        <taxon>Caridea</taxon>
        <taxon>Atyoidea</taxon>
        <taxon>Atyidae</taxon>
        <taxon>Halocaridina</taxon>
    </lineage>
</organism>
<dbReference type="PANTHER" id="PTHR23248:SF9">
    <property type="entry name" value="PHOSPHOLIPID SCRAMBLASE"/>
    <property type="match status" value="1"/>
</dbReference>
<comment type="caution">
    <text evidence="3">The sequence shown here is derived from an EMBL/GenBank/DDBJ whole genome shotgun (WGS) entry which is preliminary data.</text>
</comment>
<evidence type="ECO:0000313" key="4">
    <source>
        <dbReference type="Proteomes" id="UP001381693"/>
    </source>
</evidence>
<keyword evidence="2" id="KW-0449">Lipoprotein</keyword>
<evidence type="ECO:0000313" key="3">
    <source>
        <dbReference type="EMBL" id="KAK7075383.1"/>
    </source>
</evidence>
<dbReference type="Pfam" id="PF03803">
    <property type="entry name" value="Scramblase"/>
    <property type="match status" value="1"/>
</dbReference>
<feature type="non-terminal residue" evidence="3">
    <location>
        <position position="1"/>
    </location>
</feature>
<dbReference type="GO" id="GO:0017128">
    <property type="term" value="F:phospholipid scramblase activity"/>
    <property type="evidence" value="ECO:0007669"/>
    <property type="project" value="InterPro"/>
</dbReference>
<dbReference type="GO" id="GO:0005886">
    <property type="term" value="C:plasma membrane"/>
    <property type="evidence" value="ECO:0007669"/>
    <property type="project" value="TreeGrafter"/>
</dbReference>
<sequence length="222" mass="25196">YLNRLDKIIMTENLPPGLEYLAEIDRVLLQRETSICICKGCEWNNSYVLQNYMEEEFMRAVEKTNYCTRQLICGMRNFEMSLLDNQGQEVMHISRPLKCQFCLCTGSCLQSLEVCCPPGTPIGSIHQEWSICTPFAGRLVIQNPSGDAVLKIQGPKFPWLCGEDAVFQIFTVEDGVQTGTIKRQWDGCCDTFLAEIDHFSVNFPITMDIKTKALLIGAMFLI</sequence>
<proteinExistence type="inferred from homology"/>